<evidence type="ECO:0000256" key="2">
    <source>
        <dbReference type="ARBA" id="ARBA00022630"/>
    </source>
</evidence>
<evidence type="ECO:0000256" key="1">
    <source>
        <dbReference type="ARBA" id="ARBA00008366"/>
    </source>
</evidence>
<comment type="caution">
    <text evidence="7">The sequence shown here is derived from an EMBL/GenBank/DDBJ whole genome shotgun (WGS) entry which is preliminary data.</text>
</comment>
<dbReference type="SUPFAM" id="SSF55469">
    <property type="entry name" value="FMN-dependent nitroreductase-like"/>
    <property type="match status" value="1"/>
</dbReference>
<dbReference type="PIRSF" id="PIRSF005426">
    <property type="entry name" value="Frp"/>
    <property type="match status" value="1"/>
</dbReference>
<sequence>MNNTLNQLNDHRSIRHYTDQPVTDEQIQAIVTAAQAAPTWANGQQVSIIGVQDPEKREIIAQIAGGQPWIAQAPLFLMFCMDYYRIKQVMDSRHVPLGAANNVDTLLIGSTDVGLSMGFAITAAQSLGLGIVPIGGVRRDTQKLIELLDLPEYVFPVSGLVVGHPAEASAKKPRLPLQAFYHSETYNRQQHGLIEQYELDYAAYVEERSEGQQQKNWSDTMAAYYSGPGLAGTADTLRRQKFDYK</sequence>
<dbReference type="RefSeq" id="WP_305023122.1">
    <property type="nucleotide sequence ID" value="NZ_JAUQTB010000002.1"/>
</dbReference>
<accession>A0ABT9CBL0</accession>
<reference evidence="7 8" key="1">
    <citation type="submission" date="2023-07" db="EMBL/GenBank/DDBJ databases">
        <title>Paenibacillus sp. JX-17 nov. isolated from soil.</title>
        <authorList>
            <person name="Wan Y."/>
            <person name="Liu B."/>
        </authorList>
    </citation>
    <scope>NUCLEOTIDE SEQUENCE [LARGE SCALE GENOMIC DNA]</scope>
    <source>
        <strain evidence="7 8">JX-17</strain>
    </source>
</reference>
<dbReference type="InterPro" id="IPR029479">
    <property type="entry name" value="Nitroreductase"/>
</dbReference>
<evidence type="ECO:0000256" key="4">
    <source>
        <dbReference type="ARBA" id="ARBA00023002"/>
    </source>
</evidence>
<evidence type="ECO:0000259" key="6">
    <source>
        <dbReference type="Pfam" id="PF00881"/>
    </source>
</evidence>
<organism evidence="7 8">
    <name type="scientific">Paenibacillus lacisoli</name>
    <dbReference type="NCBI Taxonomy" id="3064525"/>
    <lineage>
        <taxon>Bacteria</taxon>
        <taxon>Bacillati</taxon>
        <taxon>Bacillota</taxon>
        <taxon>Bacilli</taxon>
        <taxon>Bacillales</taxon>
        <taxon>Paenibacillaceae</taxon>
        <taxon>Paenibacillus</taxon>
    </lineage>
</organism>
<gene>
    <name evidence="7" type="ORF">Q5741_05810</name>
</gene>
<dbReference type="Proteomes" id="UP001240171">
    <property type="component" value="Unassembled WGS sequence"/>
</dbReference>
<dbReference type="InterPro" id="IPR016446">
    <property type="entry name" value="Flavin_OxRdtase_Frp"/>
</dbReference>
<dbReference type="Gene3D" id="3.40.109.10">
    <property type="entry name" value="NADH Oxidase"/>
    <property type="match status" value="1"/>
</dbReference>
<keyword evidence="2 5" id="KW-0285">Flavoprotein</keyword>
<dbReference type="EMBL" id="JAUQTB010000002">
    <property type="protein sequence ID" value="MDO7905933.1"/>
    <property type="molecule type" value="Genomic_DNA"/>
</dbReference>
<feature type="domain" description="Nitroreductase" evidence="6">
    <location>
        <begin position="10"/>
        <end position="164"/>
    </location>
</feature>
<evidence type="ECO:0000313" key="7">
    <source>
        <dbReference type="EMBL" id="MDO7905933.1"/>
    </source>
</evidence>
<dbReference type="CDD" id="cd02146">
    <property type="entry name" value="NfsA-like"/>
    <property type="match status" value="1"/>
</dbReference>
<comment type="similarity">
    <text evidence="1 5">Belongs to the flavin oxidoreductase frp family.</text>
</comment>
<dbReference type="PANTHER" id="PTHR43425">
    <property type="entry name" value="OXYGEN-INSENSITIVE NADPH NITROREDUCTASE"/>
    <property type="match status" value="1"/>
</dbReference>
<keyword evidence="4 5" id="KW-0560">Oxidoreductase</keyword>
<keyword evidence="8" id="KW-1185">Reference proteome</keyword>
<dbReference type="PANTHER" id="PTHR43425:SF2">
    <property type="entry name" value="OXYGEN-INSENSITIVE NADPH NITROREDUCTASE"/>
    <property type="match status" value="1"/>
</dbReference>
<proteinExistence type="inferred from homology"/>
<keyword evidence="3 5" id="KW-0288">FMN</keyword>
<dbReference type="InterPro" id="IPR000415">
    <property type="entry name" value="Nitroreductase-like"/>
</dbReference>
<evidence type="ECO:0000313" key="8">
    <source>
        <dbReference type="Proteomes" id="UP001240171"/>
    </source>
</evidence>
<evidence type="ECO:0000256" key="3">
    <source>
        <dbReference type="ARBA" id="ARBA00022643"/>
    </source>
</evidence>
<keyword evidence="5" id="KW-0521">NADP</keyword>
<protein>
    <submittedName>
        <fullName evidence="7">NADPH-dependent oxidoreductase</fullName>
    </submittedName>
</protein>
<name>A0ABT9CBL0_9BACL</name>
<dbReference type="Pfam" id="PF00881">
    <property type="entry name" value="Nitroreductase"/>
    <property type="match status" value="1"/>
</dbReference>
<evidence type="ECO:0000256" key="5">
    <source>
        <dbReference type="PIRNR" id="PIRNR005426"/>
    </source>
</evidence>